<comment type="subcellular location">
    <subcellularLocation>
        <location evidence="1">Membrane</location>
        <topology evidence="1">Multi-pass membrane protein</topology>
    </subcellularLocation>
</comment>
<name>C3YWQ9_BRAFL</name>
<keyword evidence="3 6" id="KW-0812">Transmembrane</keyword>
<feature type="transmembrane region" description="Helical" evidence="6">
    <location>
        <begin position="550"/>
        <end position="574"/>
    </location>
</feature>
<keyword evidence="5 6" id="KW-0472">Membrane</keyword>
<dbReference type="PANTHER" id="PTHR23302">
    <property type="entry name" value="TRANSMEMBRANE CHANNEL-RELATED"/>
    <property type="match status" value="1"/>
</dbReference>
<proteinExistence type="inferred from homology"/>
<feature type="non-terminal residue" evidence="8">
    <location>
        <position position="610"/>
    </location>
</feature>
<evidence type="ECO:0000313" key="8">
    <source>
        <dbReference type="EMBL" id="EEN55303.1"/>
    </source>
</evidence>
<dbReference type="InterPro" id="IPR012496">
    <property type="entry name" value="TMC_dom"/>
</dbReference>
<evidence type="ECO:0000256" key="2">
    <source>
        <dbReference type="ARBA" id="ARBA00006510"/>
    </source>
</evidence>
<evidence type="ECO:0000256" key="1">
    <source>
        <dbReference type="ARBA" id="ARBA00004141"/>
    </source>
</evidence>
<dbReference type="EMBL" id="GG666561">
    <property type="protein sequence ID" value="EEN55303.1"/>
    <property type="molecule type" value="Genomic_DNA"/>
</dbReference>
<dbReference type="FunCoup" id="C3YWQ9">
    <property type="interactions" value="20"/>
</dbReference>
<dbReference type="InParanoid" id="C3YWQ9"/>
<protein>
    <recommendedName>
        <fullName evidence="7">TMC domain-containing protein</fullName>
    </recommendedName>
</protein>
<feature type="transmembrane region" description="Helical" evidence="6">
    <location>
        <begin position="114"/>
        <end position="135"/>
    </location>
</feature>
<feature type="transmembrane region" description="Helical" evidence="6">
    <location>
        <begin position="447"/>
        <end position="470"/>
    </location>
</feature>
<feature type="transmembrane region" description="Helical" evidence="6">
    <location>
        <begin position="494"/>
        <end position="518"/>
    </location>
</feature>
<evidence type="ECO:0000256" key="3">
    <source>
        <dbReference type="ARBA" id="ARBA00022692"/>
    </source>
</evidence>
<evidence type="ECO:0000256" key="5">
    <source>
        <dbReference type="ARBA" id="ARBA00023136"/>
    </source>
</evidence>
<accession>C3YWQ9</accession>
<dbReference type="eggNOG" id="ENOG502QPM8">
    <property type="taxonomic scope" value="Eukaryota"/>
</dbReference>
<feature type="transmembrane region" description="Helical" evidence="6">
    <location>
        <begin position="155"/>
        <end position="174"/>
    </location>
</feature>
<dbReference type="PANTHER" id="PTHR23302:SF24">
    <property type="entry name" value="TMC DOMAIN-CONTAINING PROTEIN"/>
    <property type="match status" value="1"/>
</dbReference>
<dbReference type="InterPro" id="IPR038900">
    <property type="entry name" value="TMC"/>
</dbReference>
<evidence type="ECO:0000256" key="4">
    <source>
        <dbReference type="ARBA" id="ARBA00022989"/>
    </source>
</evidence>
<gene>
    <name evidence="8" type="ORF">BRAFLDRAFT_199751</name>
</gene>
<feature type="transmembrane region" description="Helical" evidence="6">
    <location>
        <begin position="293"/>
        <end position="317"/>
    </location>
</feature>
<feature type="transmembrane region" description="Helical" evidence="6">
    <location>
        <begin position="253"/>
        <end position="273"/>
    </location>
</feature>
<dbReference type="AlphaFoldDB" id="C3YWQ9"/>
<comment type="similarity">
    <text evidence="2">Belongs to the TMC family.</text>
</comment>
<dbReference type="Pfam" id="PF07810">
    <property type="entry name" value="TMC"/>
    <property type="match status" value="1"/>
</dbReference>
<evidence type="ECO:0000256" key="6">
    <source>
        <dbReference type="SAM" id="Phobius"/>
    </source>
</evidence>
<reference evidence="8" key="1">
    <citation type="journal article" date="2008" name="Nature">
        <title>The amphioxus genome and the evolution of the chordate karyotype.</title>
        <authorList>
            <consortium name="US DOE Joint Genome Institute (JGI-PGF)"/>
            <person name="Putnam N.H."/>
            <person name="Butts T."/>
            <person name="Ferrier D.E.K."/>
            <person name="Furlong R.F."/>
            <person name="Hellsten U."/>
            <person name="Kawashima T."/>
            <person name="Robinson-Rechavi M."/>
            <person name="Shoguchi E."/>
            <person name="Terry A."/>
            <person name="Yu J.-K."/>
            <person name="Benito-Gutierrez E.L."/>
            <person name="Dubchak I."/>
            <person name="Garcia-Fernandez J."/>
            <person name="Gibson-Brown J.J."/>
            <person name="Grigoriev I.V."/>
            <person name="Horton A.C."/>
            <person name="de Jong P.J."/>
            <person name="Jurka J."/>
            <person name="Kapitonov V.V."/>
            <person name="Kohara Y."/>
            <person name="Kuroki Y."/>
            <person name="Lindquist E."/>
            <person name="Lucas S."/>
            <person name="Osoegawa K."/>
            <person name="Pennacchio L.A."/>
            <person name="Salamov A.A."/>
            <person name="Satou Y."/>
            <person name="Sauka-Spengler T."/>
            <person name="Schmutz J."/>
            <person name="Shin-I T."/>
            <person name="Toyoda A."/>
            <person name="Bronner-Fraser M."/>
            <person name="Fujiyama A."/>
            <person name="Holland L.Z."/>
            <person name="Holland P.W.H."/>
            <person name="Satoh N."/>
            <person name="Rokhsar D.S."/>
        </authorList>
    </citation>
    <scope>NUCLEOTIDE SEQUENCE [LARGE SCALE GENOMIC DNA]</scope>
    <source>
        <strain evidence="8">S238N-H82</strain>
        <tissue evidence="8">Testes</tissue>
    </source>
</reference>
<dbReference type="GO" id="GO:0005886">
    <property type="term" value="C:plasma membrane"/>
    <property type="evidence" value="ECO:0007669"/>
    <property type="project" value="InterPro"/>
</dbReference>
<keyword evidence="4 6" id="KW-1133">Transmembrane helix</keyword>
<feature type="domain" description="TMC" evidence="7">
    <location>
        <begin position="379"/>
        <end position="489"/>
    </location>
</feature>
<sequence>MIIPVFLQRWKKSKENMSDAFAKLEVWRSPMHSIEGKFGTGILSYFQFMRWLLFLNLVIFLLMFLFILLPALIFTRQIGTVTSSNSTNSKVNTRSFDTTVVPLRRRMLARSRSFVPSFIPSVGIMEDTHLFYGFYENTIQRIQETEGFTFTYNLPLAYLLTSLSYFLISLILMVRNSAQGLQESLVSSEDKFYTYCNKVFAGWDFCINDGRAADLKHGQIRYELKTDLEEQRILQKQAKRTGGEKCRLYSVRFVVNIFVLAILGAGGFLIYYASTFALEWNAQYGTAANTDAFLKLLVTYTPSLTITGLNMIVPIIFDKLVGFEDYSPEFEIQMTLLRTVFLRLASVATLLGTLYTQIACSTYTNGDAECRVCDVEIRCWETYVGQEMYKLVIMDFLVGTAVTLFVEFPRKFIVSRFKDKLEDVVGYQEFQIPKNVLDIVYSQTLCWIGTFFAPMLPAICVIKTIIFFYLKKLSLMHNCIPSTKPFRASKSRTFFMVILLVSFLLCIIPVGIGIVQIYPSRACGPFRSLNTMFEIVTQTIAGWPTVVRDIFFFLGSAGFLVPAVLILCLLLYYFRALSVAHKKMVAVLKDQLILEGKDKHFLLQRVYELQ</sequence>
<organism>
    <name type="scientific">Branchiostoma floridae</name>
    <name type="common">Florida lancelet</name>
    <name type="synonym">Amphioxus</name>
    <dbReference type="NCBI Taxonomy" id="7739"/>
    <lineage>
        <taxon>Eukaryota</taxon>
        <taxon>Metazoa</taxon>
        <taxon>Chordata</taxon>
        <taxon>Cephalochordata</taxon>
        <taxon>Leptocardii</taxon>
        <taxon>Amphioxiformes</taxon>
        <taxon>Branchiostomatidae</taxon>
        <taxon>Branchiostoma</taxon>
    </lineage>
</organism>
<feature type="transmembrane region" description="Helical" evidence="6">
    <location>
        <begin position="51"/>
        <end position="74"/>
    </location>
</feature>
<evidence type="ECO:0000259" key="7">
    <source>
        <dbReference type="Pfam" id="PF07810"/>
    </source>
</evidence>